<dbReference type="EC" id="2.1.1.37" evidence="1"/>
<dbReference type="PANTHER" id="PTHR10629:SF52">
    <property type="entry name" value="DNA (CYTOSINE-5)-METHYLTRANSFERASE 1"/>
    <property type="match status" value="1"/>
</dbReference>
<evidence type="ECO:0000256" key="4">
    <source>
        <dbReference type="ARBA" id="ARBA00022691"/>
    </source>
</evidence>
<dbReference type="Pfam" id="PF12950">
    <property type="entry name" value="TaqI_C"/>
    <property type="match status" value="1"/>
</dbReference>
<evidence type="ECO:0000256" key="1">
    <source>
        <dbReference type="ARBA" id="ARBA00011975"/>
    </source>
</evidence>
<evidence type="ECO:0000256" key="3">
    <source>
        <dbReference type="ARBA" id="ARBA00022679"/>
    </source>
</evidence>
<keyword evidence="2 8" id="KW-0489">Methyltransferase</keyword>
<dbReference type="Pfam" id="PF00145">
    <property type="entry name" value="DNA_methylase"/>
    <property type="match status" value="2"/>
</dbReference>
<accession>A0A5J4QRB6</accession>
<keyword evidence="3 8" id="KW-0808">Transferase</keyword>
<proteinExistence type="predicted"/>
<dbReference type="GO" id="GO:0009307">
    <property type="term" value="P:DNA restriction-modification system"/>
    <property type="evidence" value="ECO:0007669"/>
    <property type="project" value="UniProtKB-KW"/>
</dbReference>
<dbReference type="PROSITE" id="PS51679">
    <property type="entry name" value="SAM_MT_C5"/>
    <property type="match status" value="1"/>
</dbReference>
<organism evidence="8">
    <name type="scientific">termite gut metagenome</name>
    <dbReference type="NCBI Taxonomy" id="433724"/>
    <lineage>
        <taxon>unclassified sequences</taxon>
        <taxon>metagenomes</taxon>
        <taxon>organismal metagenomes</taxon>
    </lineage>
</organism>
<dbReference type="SUPFAM" id="SSF116734">
    <property type="entry name" value="DNA methylase specificity domain"/>
    <property type="match status" value="1"/>
</dbReference>
<dbReference type="InterPro" id="IPR018117">
    <property type="entry name" value="C5_DNA_meth_AS"/>
</dbReference>
<evidence type="ECO:0000256" key="2">
    <source>
        <dbReference type="ARBA" id="ARBA00022603"/>
    </source>
</evidence>
<feature type="domain" description="TaqI-like C-terminal specificity" evidence="7">
    <location>
        <begin position="134"/>
        <end position="251"/>
    </location>
</feature>
<keyword evidence="4" id="KW-0949">S-adenosyl-L-methionine</keyword>
<dbReference type="GO" id="GO:0003886">
    <property type="term" value="F:DNA (cytosine-5-)-methyltransferase activity"/>
    <property type="evidence" value="ECO:0007669"/>
    <property type="project" value="UniProtKB-EC"/>
</dbReference>
<dbReference type="NCBIfam" id="TIGR00675">
    <property type="entry name" value="dcm"/>
    <property type="match status" value="1"/>
</dbReference>
<protein>
    <recommendedName>
        <fullName evidence="1">DNA (cytosine-5-)-methyltransferase</fullName>
        <ecNumber evidence="1">2.1.1.37</ecNumber>
    </recommendedName>
</protein>
<name>A0A5J4QRB6_9ZZZZ</name>
<keyword evidence="6" id="KW-0238">DNA-binding</keyword>
<dbReference type="PRINTS" id="PR00105">
    <property type="entry name" value="C5METTRFRASE"/>
</dbReference>
<reference evidence="8" key="1">
    <citation type="submission" date="2019-03" db="EMBL/GenBank/DDBJ databases">
        <title>Single cell metagenomics reveals metabolic interactions within the superorganism composed of flagellate Streblomastix strix and complex community of Bacteroidetes bacteria on its surface.</title>
        <authorList>
            <person name="Treitli S.C."/>
            <person name="Kolisko M."/>
            <person name="Husnik F."/>
            <person name="Keeling P."/>
            <person name="Hampl V."/>
        </authorList>
    </citation>
    <scope>NUCLEOTIDE SEQUENCE</scope>
    <source>
        <strain evidence="8">STM</strain>
    </source>
</reference>
<evidence type="ECO:0000259" key="7">
    <source>
        <dbReference type="Pfam" id="PF12950"/>
    </source>
</evidence>
<dbReference type="InterPro" id="IPR001525">
    <property type="entry name" value="C5_MeTfrase"/>
</dbReference>
<sequence>MIRIKLCKLLRSLVFDNNKVISINNIPENNPWFEGTQAICSILIQKGEKSFQFRVSQSFKPPKSVSYKDVNYQTNLEFPNENSVLSLSKVEETIFEQIKKFKPLKELTFVTNKRGELDLTIHKDYITSNESPYQLLRGRDLGLYQLQNNKYDYVSPEFVDKTSKKLYINSERIACQQVANLGKDRRITFSYIPKNYVLGNSCNFIYCQENEYQIDCYYLLALFNSSIINWYFKHISSNNHVNNYELDLFPIPIPPIESVKKISLCCQSIMDDYDSQKIKQLDDLVCNLFGLNIKDLEKKTTNTFSPYLINLLKKDLSYFYQAKDLKDVNVENLLTSKLNFDSIKLVIPSLLDPFLNKCVLYIIDKYQRISKGEVLNHTSFKLSNLDLEMIEAVPQGGNWTNISKETITKSKRLTRLTQTGGRTTLYGRIDYEKPCYTITTYFNRPGNGTYVHPIHKRVISVREAARIQSFDDSYYFVGTKTSILKQVGNAVPPLFAMEIAKNIASKIDIKTSLDLFVGAGGLSAGLEKAGIRSIVGVDYDRSACLTLKVNYPSINVICGDLTLKSTKDKIYQGLGDEKVDMICGGPPCQGFSLAGKRLIDDPRNRLFLEYLEILEEIKPKLFILENVEGMKSMQDGLIYQEITKEFESKGYKVEGMLLFADKYGVPQKRKRLITIGVRSDIPISPSELFPIPLNTKVTARDAIEDLQNIECSENSFYNSDKISKYVRKLKNSKLF</sequence>
<feature type="non-terminal residue" evidence="8">
    <location>
        <position position="735"/>
    </location>
</feature>
<dbReference type="PROSITE" id="PS00094">
    <property type="entry name" value="C5_MTASE_1"/>
    <property type="match status" value="1"/>
</dbReference>
<dbReference type="GO" id="GO:0044027">
    <property type="term" value="P:negative regulation of gene expression via chromosomal CpG island methylation"/>
    <property type="evidence" value="ECO:0007669"/>
    <property type="project" value="TreeGrafter"/>
</dbReference>
<dbReference type="EMBL" id="SNRY01002754">
    <property type="protein sequence ID" value="KAA6323658.1"/>
    <property type="molecule type" value="Genomic_DNA"/>
</dbReference>
<dbReference type="AlphaFoldDB" id="A0A5J4QRB6"/>
<comment type="caution">
    <text evidence="8">The sequence shown here is derived from an EMBL/GenBank/DDBJ whole genome shotgun (WGS) entry which is preliminary data.</text>
</comment>
<dbReference type="GO" id="GO:0003677">
    <property type="term" value="F:DNA binding"/>
    <property type="evidence" value="ECO:0007669"/>
    <property type="project" value="UniProtKB-KW"/>
</dbReference>
<dbReference type="Gene3D" id="3.40.50.150">
    <property type="entry name" value="Vaccinia Virus protein VP39"/>
    <property type="match status" value="1"/>
</dbReference>
<keyword evidence="5" id="KW-0680">Restriction system</keyword>
<evidence type="ECO:0000313" key="8">
    <source>
        <dbReference type="EMBL" id="KAA6323658.1"/>
    </source>
</evidence>
<evidence type="ECO:0000256" key="5">
    <source>
        <dbReference type="ARBA" id="ARBA00022747"/>
    </source>
</evidence>
<dbReference type="InterPro" id="IPR044946">
    <property type="entry name" value="Restrct_endonuc_typeI_TRD_sf"/>
</dbReference>
<dbReference type="InterPro" id="IPR025931">
    <property type="entry name" value="TaqI_C"/>
</dbReference>
<dbReference type="SUPFAM" id="SSF53335">
    <property type="entry name" value="S-adenosyl-L-methionine-dependent methyltransferases"/>
    <property type="match status" value="2"/>
</dbReference>
<dbReference type="GO" id="GO:0032259">
    <property type="term" value="P:methylation"/>
    <property type="evidence" value="ECO:0007669"/>
    <property type="project" value="UniProtKB-KW"/>
</dbReference>
<evidence type="ECO:0000256" key="6">
    <source>
        <dbReference type="ARBA" id="ARBA00023125"/>
    </source>
</evidence>
<dbReference type="InterPro" id="IPR050390">
    <property type="entry name" value="C5-Methyltransferase"/>
</dbReference>
<dbReference type="PANTHER" id="PTHR10629">
    <property type="entry name" value="CYTOSINE-SPECIFIC METHYLTRANSFERASE"/>
    <property type="match status" value="1"/>
</dbReference>
<dbReference type="Gene3D" id="3.90.220.20">
    <property type="entry name" value="DNA methylase specificity domains"/>
    <property type="match status" value="1"/>
</dbReference>
<dbReference type="InterPro" id="IPR029063">
    <property type="entry name" value="SAM-dependent_MTases_sf"/>
</dbReference>
<dbReference type="Gene3D" id="3.90.120.10">
    <property type="entry name" value="DNA Methylase, subunit A, domain 2"/>
    <property type="match status" value="1"/>
</dbReference>
<gene>
    <name evidence="8" type="ORF">EZS27_026927</name>
</gene>